<dbReference type="InParanoid" id="A0A0C3EEB1"/>
<evidence type="ECO:0000313" key="3">
    <source>
        <dbReference type="Proteomes" id="UP000053989"/>
    </source>
</evidence>
<protein>
    <recommendedName>
        <fullName evidence="4">Myb/SANT-like domain-containing protein</fullName>
    </recommendedName>
</protein>
<dbReference type="OrthoDB" id="2671340at2759"/>
<feature type="compositionally biased region" description="Low complexity" evidence="1">
    <location>
        <begin position="225"/>
        <end position="256"/>
    </location>
</feature>
<organism evidence="2 3">
    <name type="scientific">Scleroderma citrinum Foug A</name>
    <dbReference type="NCBI Taxonomy" id="1036808"/>
    <lineage>
        <taxon>Eukaryota</taxon>
        <taxon>Fungi</taxon>
        <taxon>Dikarya</taxon>
        <taxon>Basidiomycota</taxon>
        <taxon>Agaricomycotina</taxon>
        <taxon>Agaricomycetes</taxon>
        <taxon>Agaricomycetidae</taxon>
        <taxon>Boletales</taxon>
        <taxon>Sclerodermatineae</taxon>
        <taxon>Sclerodermataceae</taxon>
        <taxon>Scleroderma</taxon>
    </lineage>
</organism>
<accession>A0A0C3EEB1</accession>
<gene>
    <name evidence="2" type="ORF">SCLCIDRAFT_21768</name>
</gene>
<dbReference type="Proteomes" id="UP000053989">
    <property type="component" value="Unassembled WGS sequence"/>
</dbReference>
<evidence type="ECO:0000313" key="2">
    <source>
        <dbReference type="EMBL" id="KIM66619.1"/>
    </source>
</evidence>
<evidence type="ECO:0008006" key="4">
    <source>
        <dbReference type="Google" id="ProtNLM"/>
    </source>
</evidence>
<feature type="region of interest" description="Disordered" evidence="1">
    <location>
        <begin position="177"/>
        <end position="294"/>
    </location>
</feature>
<reference evidence="2 3" key="1">
    <citation type="submission" date="2014-04" db="EMBL/GenBank/DDBJ databases">
        <authorList>
            <consortium name="DOE Joint Genome Institute"/>
            <person name="Kuo A."/>
            <person name="Kohler A."/>
            <person name="Nagy L.G."/>
            <person name="Floudas D."/>
            <person name="Copeland A."/>
            <person name="Barry K.W."/>
            <person name="Cichocki N."/>
            <person name="Veneault-Fourrey C."/>
            <person name="LaButti K."/>
            <person name="Lindquist E.A."/>
            <person name="Lipzen A."/>
            <person name="Lundell T."/>
            <person name="Morin E."/>
            <person name="Murat C."/>
            <person name="Sun H."/>
            <person name="Tunlid A."/>
            <person name="Henrissat B."/>
            <person name="Grigoriev I.V."/>
            <person name="Hibbett D.S."/>
            <person name="Martin F."/>
            <person name="Nordberg H.P."/>
            <person name="Cantor M.N."/>
            <person name="Hua S.X."/>
        </authorList>
    </citation>
    <scope>NUCLEOTIDE SEQUENCE [LARGE SCALE GENOMIC DNA]</scope>
    <source>
        <strain evidence="2 3">Foug A</strain>
    </source>
</reference>
<dbReference type="HOGENOM" id="CLU_716028_0_0_1"/>
<feature type="compositionally biased region" description="Basic and acidic residues" evidence="1">
    <location>
        <begin position="1"/>
        <end position="11"/>
    </location>
</feature>
<keyword evidence="3" id="KW-1185">Reference proteome</keyword>
<reference evidence="3" key="2">
    <citation type="submission" date="2015-01" db="EMBL/GenBank/DDBJ databases">
        <title>Evolutionary Origins and Diversification of the Mycorrhizal Mutualists.</title>
        <authorList>
            <consortium name="DOE Joint Genome Institute"/>
            <consortium name="Mycorrhizal Genomics Consortium"/>
            <person name="Kohler A."/>
            <person name="Kuo A."/>
            <person name="Nagy L.G."/>
            <person name="Floudas D."/>
            <person name="Copeland A."/>
            <person name="Barry K.W."/>
            <person name="Cichocki N."/>
            <person name="Veneault-Fourrey C."/>
            <person name="LaButti K."/>
            <person name="Lindquist E.A."/>
            <person name="Lipzen A."/>
            <person name="Lundell T."/>
            <person name="Morin E."/>
            <person name="Murat C."/>
            <person name="Riley R."/>
            <person name="Ohm R."/>
            <person name="Sun H."/>
            <person name="Tunlid A."/>
            <person name="Henrissat B."/>
            <person name="Grigoriev I.V."/>
            <person name="Hibbett D.S."/>
            <person name="Martin F."/>
        </authorList>
    </citation>
    <scope>NUCLEOTIDE SEQUENCE [LARGE SCALE GENOMIC DNA]</scope>
    <source>
        <strain evidence="3">Foug A</strain>
    </source>
</reference>
<feature type="region of interest" description="Disordered" evidence="1">
    <location>
        <begin position="1"/>
        <end position="24"/>
    </location>
</feature>
<dbReference type="STRING" id="1036808.A0A0C3EEB1"/>
<dbReference type="EMBL" id="KN822016">
    <property type="protein sequence ID" value="KIM66619.1"/>
    <property type="molecule type" value="Genomic_DNA"/>
</dbReference>
<proteinExistence type="predicted"/>
<evidence type="ECO:0000256" key="1">
    <source>
        <dbReference type="SAM" id="MobiDB-lite"/>
    </source>
</evidence>
<name>A0A0C3EEB1_9AGAM</name>
<feature type="compositionally biased region" description="Polar residues" evidence="1">
    <location>
        <begin position="179"/>
        <end position="194"/>
    </location>
</feature>
<feature type="compositionally biased region" description="Polar residues" evidence="1">
    <location>
        <begin position="257"/>
        <end position="269"/>
    </location>
</feature>
<sequence length="386" mass="41887">MLNSDNSDHSLRSKGLVDPISPEASKRVNQQKAAAIWVAEEEQALVLYLQQHIAAAGDGVNFSKKTFSGASQHLKEKFPEQRGGEKMATTCHTKWTRLKEEYHTVVHLKTSTGASWSDETGAGKEKTDPEWISIIQHNKTALHFRSKEFPHFKLIDEMMPVKSKGEYVFRAGKRARPSVTKNMGGSSTSLNAASSGMPPPDSTPRTTMPPPPPQMSMPAPPPPQASAFSSTPFSAAQASSDVSAPPSVPSSFLSPSEQASGSSNLTSISRGKCKADAEAADSPAQSRKHSHGSSNVEVIKQILSDTMGDVTKALATPITITDICEEAVKILNEYVNEYTMDDFLELGMHLTENRAKAILFVRSPAMHHKALLDKSLTTIYGARERS</sequence>
<feature type="compositionally biased region" description="Pro residues" evidence="1">
    <location>
        <begin position="197"/>
        <end position="224"/>
    </location>
</feature>
<dbReference type="AlphaFoldDB" id="A0A0C3EEB1"/>